<feature type="transmembrane region" description="Helical" evidence="1">
    <location>
        <begin position="178"/>
        <end position="202"/>
    </location>
</feature>
<proteinExistence type="predicted"/>
<keyword evidence="1" id="KW-1133">Transmembrane helix</keyword>
<feature type="transmembrane region" description="Helical" evidence="1">
    <location>
        <begin position="85"/>
        <end position="104"/>
    </location>
</feature>
<feature type="transmembrane region" description="Helical" evidence="1">
    <location>
        <begin position="222"/>
        <end position="243"/>
    </location>
</feature>
<feature type="compositionally biased region" description="Basic and acidic residues" evidence="2">
    <location>
        <begin position="287"/>
        <end position="298"/>
    </location>
</feature>
<dbReference type="PROSITE" id="PS50924">
    <property type="entry name" value="MHYT"/>
    <property type="match status" value="1"/>
</dbReference>
<feature type="domain" description="MHYT" evidence="3">
    <location>
        <begin position="10"/>
        <end position="199"/>
    </location>
</feature>
<gene>
    <name evidence="4" type="ORF">ACFWOQ_35990</name>
</gene>
<name>A0ABW6FEA9_9ACTN</name>
<dbReference type="PANTHER" id="PTHR35152">
    <property type="entry name" value="DOMAIN SIGNALLING PROTEIN, PUTATIVE (AFU_ORTHOLOGUE AFUA_5G11310)-RELATED"/>
    <property type="match status" value="1"/>
</dbReference>
<sequence>MQGTVDGFTYGLVTPVAAFLMAALGAALGLRCTTRSLHATRSCRVGWLALGSLSIGSGVWTMHFVAMTGFTVQETPISYDKPLTFAGLAVAVVMIGIGIFIVGYRGATRMALITGGTITGLGIASMHYLGMAGMRMAARFAYDTPLVVLSVLIAGCAATGALWAAVTLRGALSGLGASVLMAVAVTGMHYTGMAALDVHLHLPPTLPSDLSAVLPGDRPAEMIGPMLVGPGCFLLLAAVVLLFDPGAVTGEPGPGPRPRDHRDHPVPQARRRPRNDPHARDRRPRSTAREGAGRARYR</sequence>
<feature type="transmembrane region" description="Helical" evidence="1">
    <location>
        <begin position="45"/>
        <end position="65"/>
    </location>
</feature>
<evidence type="ECO:0000313" key="4">
    <source>
        <dbReference type="EMBL" id="MFD4827979.1"/>
    </source>
</evidence>
<keyword evidence="1" id="KW-0812">Transmembrane</keyword>
<keyword evidence="1" id="KW-0472">Membrane</keyword>
<evidence type="ECO:0000256" key="2">
    <source>
        <dbReference type="SAM" id="MobiDB-lite"/>
    </source>
</evidence>
<feature type="transmembrane region" description="Helical" evidence="1">
    <location>
        <begin position="111"/>
        <end position="134"/>
    </location>
</feature>
<accession>A0ABW6FEA9</accession>
<protein>
    <submittedName>
        <fullName evidence="4">MHYT domain-containing protein</fullName>
    </submittedName>
</protein>
<dbReference type="EMBL" id="JBHXKZ010000055">
    <property type="protein sequence ID" value="MFD4827979.1"/>
    <property type="molecule type" value="Genomic_DNA"/>
</dbReference>
<dbReference type="RefSeq" id="WP_382778020.1">
    <property type="nucleotide sequence ID" value="NZ_JBHXKZ010000055.1"/>
</dbReference>
<feature type="transmembrane region" description="Helical" evidence="1">
    <location>
        <begin position="12"/>
        <end position="33"/>
    </location>
</feature>
<feature type="transmembrane region" description="Helical" evidence="1">
    <location>
        <begin position="146"/>
        <end position="166"/>
    </location>
</feature>
<evidence type="ECO:0000256" key="1">
    <source>
        <dbReference type="PROSITE-ProRule" id="PRU00244"/>
    </source>
</evidence>
<reference evidence="4 5" key="1">
    <citation type="submission" date="2024-09" db="EMBL/GenBank/DDBJ databases">
        <title>The Natural Products Discovery Center: Release of the First 8490 Sequenced Strains for Exploring Actinobacteria Biosynthetic Diversity.</title>
        <authorList>
            <person name="Kalkreuter E."/>
            <person name="Kautsar S.A."/>
            <person name="Yang D."/>
            <person name="Bader C.D."/>
            <person name="Teijaro C.N."/>
            <person name="Fluegel L."/>
            <person name="Davis C.M."/>
            <person name="Simpson J.R."/>
            <person name="Lauterbach L."/>
            <person name="Steele A.D."/>
            <person name="Gui C."/>
            <person name="Meng S."/>
            <person name="Li G."/>
            <person name="Viehrig K."/>
            <person name="Ye F."/>
            <person name="Su P."/>
            <person name="Kiefer A.F."/>
            <person name="Nichols A."/>
            <person name="Cepeda A.J."/>
            <person name="Yan W."/>
            <person name="Fan B."/>
            <person name="Jiang Y."/>
            <person name="Adhikari A."/>
            <person name="Zheng C.-J."/>
            <person name="Schuster L."/>
            <person name="Cowan T.M."/>
            <person name="Smanski M.J."/>
            <person name="Chevrette M.G."/>
            <person name="De Carvalho L.P.S."/>
            <person name="Shen B."/>
        </authorList>
    </citation>
    <scope>NUCLEOTIDE SEQUENCE [LARGE SCALE GENOMIC DNA]</scope>
    <source>
        <strain evidence="4 5">NPDC058428</strain>
    </source>
</reference>
<evidence type="ECO:0000313" key="5">
    <source>
        <dbReference type="Proteomes" id="UP001598352"/>
    </source>
</evidence>
<feature type="region of interest" description="Disordered" evidence="2">
    <location>
        <begin position="249"/>
        <end position="298"/>
    </location>
</feature>
<evidence type="ECO:0000259" key="3">
    <source>
        <dbReference type="PROSITE" id="PS50924"/>
    </source>
</evidence>
<dbReference type="Pfam" id="PF03707">
    <property type="entry name" value="MHYT"/>
    <property type="match status" value="2"/>
</dbReference>
<keyword evidence="5" id="KW-1185">Reference proteome</keyword>
<organism evidence="4 5">
    <name type="scientific">Streptomyces rubiginosohelvolus</name>
    <dbReference type="NCBI Taxonomy" id="67362"/>
    <lineage>
        <taxon>Bacteria</taxon>
        <taxon>Bacillati</taxon>
        <taxon>Actinomycetota</taxon>
        <taxon>Actinomycetes</taxon>
        <taxon>Kitasatosporales</taxon>
        <taxon>Streptomycetaceae</taxon>
        <taxon>Streptomyces</taxon>
    </lineage>
</organism>
<dbReference type="PANTHER" id="PTHR35152:SF1">
    <property type="entry name" value="DOMAIN SIGNALLING PROTEIN, PUTATIVE (AFU_ORTHOLOGUE AFUA_5G11310)-RELATED"/>
    <property type="match status" value="1"/>
</dbReference>
<dbReference type="InterPro" id="IPR005330">
    <property type="entry name" value="MHYT_dom"/>
</dbReference>
<dbReference type="Proteomes" id="UP001598352">
    <property type="component" value="Unassembled WGS sequence"/>
</dbReference>
<comment type="caution">
    <text evidence="4">The sequence shown here is derived from an EMBL/GenBank/DDBJ whole genome shotgun (WGS) entry which is preliminary data.</text>
</comment>